<evidence type="ECO:0000256" key="1">
    <source>
        <dbReference type="SAM" id="MobiDB-lite"/>
    </source>
</evidence>
<keyword evidence="4" id="KW-1185">Reference proteome</keyword>
<feature type="region of interest" description="Disordered" evidence="1">
    <location>
        <begin position="1"/>
        <end position="37"/>
    </location>
</feature>
<keyword evidence="2" id="KW-1133">Transmembrane helix</keyword>
<evidence type="ECO:0000313" key="3">
    <source>
        <dbReference type="EMBL" id="GAA3382557.1"/>
    </source>
</evidence>
<dbReference type="InterPro" id="IPR021424">
    <property type="entry name" value="PorA"/>
</dbReference>
<feature type="transmembrane region" description="Helical" evidence="2">
    <location>
        <begin position="325"/>
        <end position="344"/>
    </location>
</feature>
<reference evidence="4" key="1">
    <citation type="journal article" date="2019" name="Int. J. Syst. Evol. Microbiol.">
        <title>The Global Catalogue of Microorganisms (GCM) 10K type strain sequencing project: providing services to taxonomists for standard genome sequencing and annotation.</title>
        <authorList>
            <consortium name="The Broad Institute Genomics Platform"/>
            <consortium name="The Broad Institute Genome Sequencing Center for Infectious Disease"/>
            <person name="Wu L."/>
            <person name="Ma J."/>
        </authorList>
    </citation>
    <scope>NUCLEOTIDE SEQUENCE [LARGE SCALE GENOMIC DNA]</scope>
    <source>
        <strain evidence="4">JCM 9458</strain>
    </source>
</reference>
<comment type="caution">
    <text evidence="3">The sequence shown here is derived from an EMBL/GenBank/DDBJ whole genome shotgun (WGS) entry which is preliminary data.</text>
</comment>
<protein>
    <submittedName>
        <fullName evidence="3">DUF3068 domain-containing protein</fullName>
    </submittedName>
</protein>
<feature type="compositionally biased region" description="Pro residues" evidence="1">
    <location>
        <begin position="18"/>
        <end position="28"/>
    </location>
</feature>
<dbReference type="RefSeq" id="WP_345726278.1">
    <property type="nucleotide sequence ID" value="NZ_BAAAYN010000003.1"/>
</dbReference>
<accession>A0ABP6SQU4</accession>
<evidence type="ECO:0000313" key="4">
    <source>
        <dbReference type="Proteomes" id="UP001501676"/>
    </source>
</evidence>
<name>A0ABP6SQU4_9ACTN</name>
<evidence type="ECO:0000256" key="2">
    <source>
        <dbReference type="SAM" id="Phobius"/>
    </source>
</evidence>
<sequence>MTAAPDPSLTSERESAPAAPPPVRPAPAPGIGTGEPPRSRRLLRSALLGLGIFLLVVGILLPLYVYPRLAVLPDDPQTEQVLQATGATVLMPDAKAPAGATVLTGVDVTVTNFVSKARDTDGSDDDSVVYDVATQIEVEGRGMLQARVERVSINKSTTESTNCCGDRIVTDLEKPDGKELRHEGYYTFPFDVQKESYQIWDINLERAVTAEYIGESSRDGIDVYMFRKEAPLQRIGSRELPGGLFGSKELNVDAEAWYGSTRTYWIEPNSGDVIGIREEITQQYTHNGQTLVAFEADLESPRSSQDRLDQAGQAAAVLPWLRGRATVVLVLLGLLLFVAAYLVGRPIRRRKSAH</sequence>
<dbReference type="EMBL" id="BAAAYN010000003">
    <property type="protein sequence ID" value="GAA3382557.1"/>
    <property type="molecule type" value="Genomic_DNA"/>
</dbReference>
<dbReference type="Pfam" id="PF11271">
    <property type="entry name" value="PorA"/>
    <property type="match status" value="1"/>
</dbReference>
<organism evidence="3 4">
    <name type="scientific">Cryptosporangium minutisporangium</name>
    <dbReference type="NCBI Taxonomy" id="113569"/>
    <lineage>
        <taxon>Bacteria</taxon>
        <taxon>Bacillati</taxon>
        <taxon>Actinomycetota</taxon>
        <taxon>Actinomycetes</taxon>
        <taxon>Cryptosporangiales</taxon>
        <taxon>Cryptosporangiaceae</taxon>
        <taxon>Cryptosporangium</taxon>
    </lineage>
</organism>
<proteinExistence type="predicted"/>
<gene>
    <name evidence="3" type="ORF">GCM10020369_04890</name>
</gene>
<dbReference type="Proteomes" id="UP001501676">
    <property type="component" value="Unassembled WGS sequence"/>
</dbReference>
<feature type="transmembrane region" description="Helical" evidence="2">
    <location>
        <begin position="46"/>
        <end position="66"/>
    </location>
</feature>
<keyword evidence="2" id="KW-0812">Transmembrane</keyword>
<keyword evidence="2" id="KW-0472">Membrane</keyword>